<keyword evidence="1" id="KW-0560">Oxidoreductase</keyword>
<dbReference type="EMBL" id="LVVY01000072">
    <property type="protein sequence ID" value="OAM78260.1"/>
    <property type="molecule type" value="Genomic_DNA"/>
</dbReference>
<gene>
    <name evidence="4" type="ORF">A3840_07120</name>
</gene>
<evidence type="ECO:0000313" key="5">
    <source>
        <dbReference type="Proteomes" id="UP000078389"/>
    </source>
</evidence>
<feature type="domain" description="D-isomer specific 2-hydroxyacid dehydrogenase NAD-binding" evidence="3">
    <location>
        <begin position="100"/>
        <end position="277"/>
    </location>
</feature>
<sequence>MLLLHLSDVDEASWAKAFAEALAPYPVVRRGDDFDPRQVRYIFVWKPQADAFAGFDNLKAVFSLGAGVDALMKHPDLPDVPVVRFVDNDLSQRMSDYVVAHVTMHHRQFTRFRADQKARRWSQFYPPSAQESTVGVMGMGVLGQDAVRRLKPLGFTLRSWSRTPRPVEGVTGFAGDGEFDAFLSGTDILVNLLPLTPETAGILNYETFTKLRRGGLAGGPVIINAARGGHQKEADIARALGDGVLGAASLDVFEVEPLPSSSPLWDIENCYITPHIAAISDIASGVRYFSGILRDHEAGKALINVVDRARGY</sequence>
<dbReference type="PANTHER" id="PTHR43333:SF1">
    <property type="entry name" value="D-ISOMER SPECIFIC 2-HYDROXYACID DEHYDROGENASE NAD-BINDING DOMAIN-CONTAINING PROTEIN"/>
    <property type="match status" value="1"/>
</dbReference>
<dbReference type="GO" id="GO:0051287">
    <property type="term" value="F:NAD binding"/>
    <property type="evidence" value="ECO:0007669"/>
    <property type="project" value="InterPro"/>
</dbReference>
<reference evidence="4 5" key="1">
    <citation type="submission" date="2016-03" db="EMBL/GenBank/DDBJ databases">
        <title>Genome sequencing of Devosia sp. S37.</title>
        <authorList>
            <person name="Mohd Nor M."/>
        </authorList>
    </citation>
    <scope>NUCLEOTIDE SEQUENCE [LARGE SCALE GENOMIC DNA]</scope>
    <source>
        <strain evidence="4 5">S37</strain>
    </source>
</reference>
<dbReference type="Gene3D" id="3.40.50.720">
    <property type="entry name" value="NAD(P)-binding Rossmann-like Domain"/>
    <property type="match status" value="2"/>
</dbReference>
<dbReference type="STRING" id="1770058.A3840_07120"/>
<comment type="caution">
    <text evidence="4">The sequence shown here is derived from an EMBL/GenBank/DDBJ whole genome shotgun (WGS) entry which is preliminary data.</text>
</comment>
<dbReference type="GO" id="GO:0016491">
    <property type="term" value="F:oxidoreductase activity"/>
    <property type="evidence" value="ECO:0007669"/>
    <property type="project" value="UniProtKB-KW"/>
</dbReference>
<keyword evidence="2" id="KW-0520">NAD</keyword>
<proteinExistence type="predicted"/>
<dbReference type="RefSeq" id="WP_067454025.1">
    <property type="nucleotide sequence ID" value="NZ_LVVY01000072.1"/>
</dbReference>
<dbReference type="InterPro" id="IPR036291">
    <property type="entry name" value="NAD(P)-bd_dom_sf"/>
</dbReference>
<evidence type="ECO:0000313" key="4">
    <source>
        <dbReference type="EMBL" id="OAM78260.1"/>
    </source>
</evidence>
<dbReference type="AlphaFoldDB" id="A0A178I0K1"/>
<organism evidence="4 5">
    <name type="scientific">Devosia elaeis</name>
    <dbReference type="NCBI Taxonomy" id="1770058"/>
    <lineage>
        <taxon>Bacteria</taxon>
        <taxon>Pseudomonadati</taxon>
        <taxon>Pseudomonadota</taxon>
        <taxon>Alphaproteobacteria</taxon>
        <taxon>Hyphomicrobiales</taxon>
        <taxon>Devosiaceae</taxon>
        <taxon>Devosia</taxon>
    </lineage>
</organism>
<protein>
    <recommendedName>
        <fullName evidence="3">D-isomer specific 2-hydroxyacid dehydrogenase NAD-binding domain-containing protein</fullName>
    </recommendedName>
</protein>
<dbReference type="CDD" id="cd12164">
    <property type="entry name" value="GDH_like_2"/>
    <property type="match status" value="1"/>
</dbReference>
<dbReference type="SUPFAM" id="SSF51735">
    <property type="entry name" value="NAD(P)-binding Rossmann-fold domains"/>
    <property type="match status" value="1"/>
</dbReference>
<name>A0A178I0K1_9HYPH</name>
<keyword evidence="5" id="KW-1185">Reference proteome</keyword>
<dbReference type="PANTHER" id="PTHR43333">
    <property type="entry name" value="2-HACID_DH_C DOMAIN-CONTAINING PROTEIN"/>
    <property type="match status" value="1"/>
</dbReference>
<accession>A0A178I0K1</accession>
<dbReference type="Pfam" id="PF02826">
    <property type="entry name" value="2-Hacid_dh_C"/>
    <property type="match status" value="1"/>
</dbReference>
<evidence type="ECO:0000256" key="1">
    <source>
        <dbReference type="ARBA" id="ARBA00023002"/>
    </source>
</evidence>
<dbReference type="InterPro" id="IPR006140">
    <property type="entry name" value="D-isomer_DH_NAD-bd"/>
</dbReference>
<evidence type="ECO:0000256" key="2">
    <source>
        <dbReference type="ARBA" id="ARBA00023027"/>
    </source>
</evidence>
<dbReference type="Proteomes" id="UP000078389">
    <property type="component" value="Unassembled WGS sequence"/>
</dbReference>
<evidence type="ECO:0000259" key="3">
    <source>
        <dbReference type="Pfam" id="PF02826"/>
    </source>
</evidence>